<dbReference type="Pfam" id="PF00406">
    <property type="entry name" value="ADK"/>
    <property type="match status" value="1"/>
</dbReference>
<dbReference type="PANTHER" id="PTHR23359">
    <property type="entry name" value="NUCLEOTIDE KINASE"/>
    <property type="match status" value="1"/>
</dbReference>
<comment type="subunit">
    <text evidence="6">Monomer.</text>
</comment>
<protein>
    <recommendedName>
        <fullName evidence="6">Adenylate kinase</fullName>
        <ecNumber evidence="6">2.7.4.3</ecNumber>
    </recommendedName>
</protein>
<dbReference type="InterPro" id="IPR027417">
    <property type="entry name" value="P-loop_NTPase"/>
</dbReference>
<organism evidence="7 8">
    <name type="scientific">Candidatus Azambacteria bacterium GW2011_GWA2_39_10</name>
    <dbReference type="NCBI Taxonomy" id="1618611"/>
    <lineage>
        <taxon>Bacteria</taxon>
        <taxon>Candidatus Azamiibacteriota</taxon>
    </lineage>
</organism>
<comment type="subcellular location">
    <subcellularLocation>
        <location evidence="6">Cytoplasm</location>
    </subcellularLocation>
</comment>
<comment type="similarity">
    <text evidence="5">Belongs to the adenylate kinase family.</text>
</comment>
<dbReference type="InterPro" id="IPR000850">
    <property type="entry name" value="Adenylat/UMP-CMP_kin"/>
</dbReference>
<proteinExistence type="inferred from homology"/>
<dbReference type="AlphaFoldDB" id="A0A0G0LJG2"/>
<dbReference type="GO" id="GO:0005524">
    <property type="term" value="F:ATP binding"/>
    <property type="evidence" value="ECO:0007669"/>
    <property type="project" value="UniProtKB-KW"/>
</dbReference>
<name>A0A0G0LJG2_9BACT</name>
<keyword evidence="2" id="KW-0545">Nucleotide biosynthesis</keyword>
<evidence type="ECO:0000256" key="3">
    <source>
        <dbReference type="ARBA" id="ARBA00022741"/>
    </source>
</evidence>
<evidence type="ECO:0000256" key="4">
    <source>
        <dbReference type="ARBA" id="ARBA00022777"/>
    </source>
</evidence>
<keyword evidence="6" id="KW-0067">ATP-binding</keyword>
<dbReference type="GO" id="GO:0005737">
    <property type="term" value="C:cytoplasm"/>
    <property type="evidence" value="ECO:0007669"/>
    <property type="project" value="UniProtKB-SubCell"/>
</dbReference>
<evidence type="ECO:0000256" key="6">
    <source>
        <dbReference type="RuleBase" id="RU003331"/>
    </source>
</evidence>
<keyword evidence="4 5" id="KW-0418">Kinase</keyword>
<sequence length="208" mass="24212">MRAFKIAIIILGRPGSGKDTQAELLAKKFGLVHIVSSKLIEDALKTSKKTIKLNGKIYSVQKERENLHNGRLTTFTFISALISNKIRNIFKKNKGVIMSGSLRSKTELKKELPLLKKLYSDKNIFIFHVWISPEEVYVRNLKRHRKDLPELDTKKVIDRRLKMFNKYTLPVIKLLEKQKKIIKINGEQSIVKIHKDILWQLQSKPKKK</sequence>
<dbReference type="Gene3D" id="3.40.50.300">
    <property type="entry name" value="P-loop containing nucleotide triphosphate hydrolases"/>
    <property type="match status" value="1"/>
</dbReference>
<accession>A0A0G0LJG2</accession>
<evidence type="ECO:0000313" key="7">
    <source>
        <dbReference type="EMBL" id="KKQ91157.1"/>
    </source>
</evidence>
<gene>
    <name evidence="7" type="ORF">UT16_C0023G0017</name>
</gene>
<evidence type="ECO:0000256" key="5">
    <source>
        <dbReference type="RuleBase" id="RU003330"/>
    </source>
</evidence>
<dbReference type="Proteomes" id="UP000034706">
    <property type="component" value="Unassembled WGS sequence"/>
</dbReference>
<comment type="catalytic activity">
    <reaction evidence="6">
        <text>AMP + ATP = 2 ADP</text>
        <dbReference type="Rhea" id="RHEA:12973"/>
        <dbReference type="ChEBI" id="CHEBI:30616"/>
        <dbReference type="ChEBI" id="CHEBI:456215"/>
        <dbReference type="ChEBI" id="CHEBI:456216"/>
        <dbReference type="EC" id="2.7.4.3"/>
    </reaction>
</comment>
<dbReference type="PRINTS" id="PR00094">
    <property type="entry name" value="ADENYLTKNASE"/>
</dbReference>
<evidence type="ECO:0000313" key="8">
    <source>
        <dbReference type="Proteomes" id="UP000034706"/>
    </source>
</evidence>
<dbReference type="EMBL" id="LBVT01000023">
    <property type="protein sequence ID" value="KKQ91157.1"/>
    <property type="molecule type" value="Genomic_DNA"/>
</dbReference>
<dbReference type="SUPFAM" id="SSF52540">
    <property type="entry name" value="P-loop containing nucleoside triphosphate hydrolases"/>
    <property type="match status" value="1"/>
</dbReference>
<dbReference type="EC" id="2.7.4.3" evidence="6"/>
<reference evidence="7 8" key="1">
    <citation type="journal article" date="2015" name="Nature">
        <title>rRNA introns, odd ribosomes, and small enigmatic genomes across a large radiation of phyla.</title>
        <authorList>
            <person name="Brown C.T."/>
            <person name="Hug L.A."/>
            <person name="Thomas B.C."/>
            <person name="Sharon I."/>
            <person name="Castelle C.J."/>
            <person name="Singh A."/>
            <person name="Wilkins M.J."/>
            <person name="Williams K.H."/>
            <person name="Banfield J.F."/>
        </authorList>
    </citation>
    <scope>NUCLEOTIDE SEQUENCE [LARGE SCALE GENOMIC DNA]</scope>
</reference>
<keyword evidence="1 5" id="KW-0808">Transferase</keyword>
<comment type="caution">
    <text evidence="7">The sequence shown here is derived from an EMBL/GenBank/DDBJ whole genome shotgun (WGS) entry which is preliminary data.</text>
</comment>
<evidence type="ECO:0000256" key="1">
    <source>
        <dbReference type="ARBA" id="ARBA00022679"/>
    </source>
</evidence>
<dbReference type="GO" id="GO:0004017">
    <property type="term" value="F:AMP kinase activity"/>
    <property type="evidence" value="ECO:0007669"/>
    <property type="project" value="UniProtKB-EC"/>
</dbReference>
<evidence type="ECO:0000256" key="2">
    <source>
        <dbReference type="ARBA" id="ARBA00022727"/>
    </source>
</evidence>
<keyword evidence="3 6" id="KW-0547">Nucleotide-binding</keyword>